<protein>
    <recommendedName>
        <fullName evidence="8">Disintegrin domain-containing protein</fullName>
    </recommendedName>
</protein>
<reference evidence="6" key="3">
    <citation type="submission" date="2015-06" db="UniProtKB">
        <authorList>
            <consortium name="EnsemblMetazoa"/>
        </authorList>
    </citation>
    <scope>IDENTIFICATION</scope>
</reference>
<dbReference type="SUPFAM" id="SSF57552">
    <property type="entry name" value="Blood coagulation inhibitor (disintegrin)"/>
    <property type="match status" value="1"/>
</dbReference>
<dbReference type="EMBL" id="KB296906">
    <property type="protein sequence ID" value="ELU11171.1"/>
    <property type="molecule type" value="Genomic_DNA"/>
</dbReference>
<dbReference type="PANTHER" id="PTHR45702:SF6">
    <property type="entry name" value="DISINTEGRIN AND METALLOPROTEINASE DOMAIN-CONTAINING PROTEIN 17"/>
    <property type="match status" value="1"/>
</dbReference>
<evidence type="ECO:0000259" key="4">
    <source>
        <dbReference type="PROSITE" id="PS50215"/>
    </source>
</evidence>
<accession>R7V4B2</accession>
<dbReference type="EnsemblMetazoa" id="CapteT224264">
    <property type="protein sequence ID" value="CapteP224264"/>
    <property type="gene ID" value="CapteG224264"/>
</dbReference>
<dbReference type="OrthoDB" id="2131567at2759"/>
<dbReference type="Proteomes" id="UP000014760">
    <property type="component" value="Unassembled WGS sequence"/>
</dbReference>
<dbReference type="SMART" id="SM00050">
    <property type="entry name" value="DISIN"/>
    <property type="match status" value="1"/>
</dbReference>
<dbReference type="AlphaFoldDB" id="R7V4B2"/>
<dbReference type="InterPro" id="IPR051489">
    <property type="entry name" value="ADAM_Metalloproteinase"/>
</dbReference>
<evidence type="ECO:0000313" key="5">
    <source>
        <dbReference type="EMBL" id="ELU11171.1"/>
    </source>
</evidence>
<dbReference type="InterPro" id="IPR001590">
    <property type="entry name" value="Peptidase_M12B"/>
</dbReference>
<evidence type="ECO:0000256" key="1">
    <source>
        <dbReference type="ARBA" id="ARBA00023157"/>
    </source>
</evidence>
<dbReference type="Pfam" id="PF16698">
    <property type="entry name" value="ADAM17_MPD"/>
    <property type="match status" value="1"/>
</dbReference>
<sequence>MDSEYYTECLISCPANHAHFRLKAVLLNVVCQHRLNVKQQHIKCSEQDLDDSLRHYETLDGVDFDHHITRRSADGSSIHERQLKFDMLGRHFHLSLRQRSNILAPTFKLFVLDENLLEKQVDYQPDSLYEGYVHECLTVVSPVRTNQDLRILMEIGLIVRIDSLFRKTDFSNGFYGMGFEIKEIHIHQNPTPVSPGRVHYNTEKHNWNTRELLEAFSMAPQHSEFCLSHLFTALSFSNGMLGGSYIASSVITNPGGICSSAYYKNGHQLFLNTAFSSSLNQYGRRLLTSEADLVTTHGHNWGSEHDPDTSECSPSTKDGGKHIMYTYSVSGYEPNNKLFSPCSRRSIGAVLLTKSKSCFSEKSSGFCGNLVIEEGEECDVGFGLQNDPCCSVDCKLRPGAQCSDLNHNCCEGCQVASNRKICYEGNNELCAEEGYCSGASSICPDPPHIADGTACYNRGKCLSGQCLPMCESHGMVSCICDSKGEIKDELTEEQDHSCQYCCKETLDSPCEPFTGEDGTFINLDDAFPCERGLCYQGECQHSHSAQDQAERLWDIDEKLPTTTMSNENATDSETEVKSCAIRSQPFYEQLGLRAPLLLLFTQVLQFVDILLLSK</sequence>
<dbReference type="GO" id="GO:0004222">
    <property type="term" value="F:metalloendopeptidase activity"/>
    <property type="evidence" value="ECO:0007669"/>
    <property type="project" value="InterPro"/>
</dbReference>
<dbReference type="PROSITE" id="PS50215">
    <property type="entry name" value="ADAM_MEPRO"/>
    <property type="match status" value="1"/>
</dbReference>
<keyword evidence="1" id="KW-1015">Disulfide bond</keyword>
<gene>
    <name evidence="5" type="ORF">CAPTEDRAFT_224264</name>
</gene>
<dbReference type="GO" id="GO:0006509">
    <property type="term" value="P:membrane protein ectodomain proteolysis"/>
    <property type="evidence" value="ECO:0007669"/>
    <property type="project" value="TreeGrafter"/>
</dbReference>
<evidence type="ECO:0000256" key="2">
    <source>
        <dbReference type="PROSITE-ProRule" id="PRU00276"/>
    </source>
</evidence>
<reference evidence="5 7" key="2">
    <citation type="journal article" date="2013" name="Nature">
        <title>Insights into bilaterian evolution from three spiralian genomes.</title>
        <authorList>
            <person name="Simakov O."/>
            <person name="Marletaz F."/>
            <person name="Cho S.J."/>
            <person name="Edsinger-Gonzales E."/>
            <person name="Havlak P."/>
            <person name="Hellsten U."/>
            <person name="Kuo D.H."/>
            <person name="Larsson T."/>
            <person name="Lv J."/>
            <person name="Arendt D."/>
            <person name="Savage R."/>
            <person name="Osoegawa K."/>
            <person name="de Jong P."/>
            <person name="Grimwood J."/>
            <person name="Chapman J.A."/>
            <person name="Shapiro H."/>
            <person name="Aerts A."/>
            <person name="Otillar R.P."/>
            <person name="Terry A.Y."/>
            <person name="Boore J.L."/>
            <person name="Grigoriev I.V."/>
            <person name="Lindberg D.R."/>
            <person name="Seaver E.C."/>
            <person name="Weisblat D.A."/>
            <person name="Putnam N.H."/>
            <person name="Rokhsar D.S."/>
        </authorList>
    </citation>
    <scope>NUCLEOTIDE SEQUENCE</scope>
    <source>
        <strain evidence="5 7">I ESC-2004</strain>
    </source>
</reference>
<name>R7V4B2_CAPTE</name>
<dbReference type="GO" id="GO:0005886">
    <property type="term" value="C:plasma membrane"/>
    <property type="evidence" value="ECO:0007669"/>
    <property type="project" value="TreeGrafter"/>
</dbReference>
<dbReference type="HOGENOM" id="CLU_444998_0_0_1"/>
<dbReference type="Gene3D" id="4.10.70.30">
    <property type="match status" value="1"/>
</dbReference>
<dbReference type="OMA" id="ICAKRSM"/>
<keyword evidence="7" id="KW-1185">Reference proteome</keyword>
<dbReference type="Gene3D" id="3.40.390.10">
    <property type="entry name" value="Collagenase (Catalytic Domain)"/>
    <property type="match status" value="1"/>
</dbReference>
<evidence type="ECO:0000313" key="6">
    <source>
        <dbReference type="EnsemblMetazoa" id="CapteP224264"/>
    </source>
</evidence>
<evidence type="ECO:0000313" key="7">
    <source>
        <dbReference type="Proteomes" id="UP000014760"/>
    </source>
</evidence>
<dbReference type="FunFam" id="4.10.70.10:FF:000003">
    <property type="entry name" value="Disintegrin and metalloproteinase domain-containing protein 17"/>
    <property type="match status" value="1"/>
</dbReference>
<dbReference type="PROSITE" id="PS50214">
    <property type="entry name" value="DISINTEGRIN_2"/>
    <property type="match status" value="1"/>
</dbReference>
<dbReference type="Pfam" id="PF13688">
    <property type="entry name" value="Reprolysin_5"/>
    <property type="match status" value="1"/>
</dbReference>
<dbReference type="InterPro" id="IPR024079">
    <property type="entry name" value="MetalloPept_cat_dom_sf"/>
</dbReference>
<dbReference type="SUPFAM" id="SSF55486">
    <property type="entry name" value="Metalloproteases ('zincins'), catalytic domain"/>
    <property type="match status" value="1"/>
</dbReference>
<dbReference type="FunCoup" id="R7V4B2">
    <property type="interactions" value="591"/>
</dbReference>
<evidence type="ECO:0008006" key="8">
    <source>
        <dbReference type="Google" id="ProtNLM"/>
    </source>
</evidence>
<dbReference type="InterPro" id="IPR001762">
    <property type="entry name" value="Disintegrin_dom"/>
</dbReference>
<comment type="caution">
    <text evidence="2">Lacks conserved residue(s) required for the propagation of feature annotation.</text>
</comment>
<dbReference type="InterPro" id="IPR036436">
    <property type="entry name" value="Disintegrin_dom_sf"/>
</dbReference>
<feature type="domain" description="Peptidase M12B" evidence="4">
    <location>
        <begin position="157"/>
        <end position="363"/>
    </location>
</feature>
<dbReference type="Gene3D" id="4.10.70.10">
    <property type="entry name" value="Disintegrin domain"/>
    <property type="match status" value="1"/>
</dbReference>
<organism evidence="5">
    <name type="scientific">Capitella teleta</name>
    <name type="common">Polychaete worm</name>
    <dbReference type="NCBI Taxonomy" id="283909"/>
    <lineage>
        <taxon>Eukaryota</taxon>
        <taxon>Metazoa</taxon>
        <taxon>Spiralia</taxon>
        <taxon>Lophotrochozoa</taxon>
        <taxon>Annelida</taxon>
        <taxon>Polychaeta</taxon>
        <taxon>Sedentaria</taxon>
        <taxon>Scolecida</taxon>
        <taxon>Capitellidae</taxon>
        <taxon>Capitella</taxon>
    </lineage>
</organism>
<dbReference type="EMBL" id="AMQN01005832">
    <property type="status" value="NOT_ANNOTATED_CDS"/>
    <property type="molecule type" value="Genomic_DNA"/>
</dbReference>
<dbReference type="InterPro" id="IPR032029">
    <property type="entry name" value="ADAM17_MPD"/>
</dbReference>
<feature type="domain" description="Disintegrin" evidence="3">
    <location>
        <begin position="364"/>
        <end position="451"/>
    </location>
</feature>
<reference evidence="7" key="1">
    <citation type="submission" date="2012-12" db="EMBL/GenBank/DDBJ databases">
        <authorList>
            <person name="Hellsten U."/>
            <person name="Grimwood J."/>
            <person name="Chapman J.A."/>
            <person name="Shapiro H."/>
            <person name="Aerts A."/>
            <person name="Otillar R.P."/>
            <person name="Terry A.Y."/>
            <person name="Boore J.L."/>
            <person name="Simakov O."/>
            <person name="Marletaz F."/>
            <person name="Cho S.-J."/>
            <person name="Edsinger-Gonzales E."/>
            <person name="Havlak P."/>
            <person name="Kuo D.-H."/>
            <person name="Larsson T."/>
            <person name="Lv J."/>
            <person name="Arendt D."/>
            <person name="Savage R."/>
            <person name="Osoegawa K."/>
            <person name="de Jong P."/>
            <person name="Lindberg D.R."/>
            <person name="Seaver E.C."/>
            <person name="Weisblat D.A."/>
            <person name="Putnam N.H."/>
            <person name="Grigoriev I.V."/>
            <person name="Rokhsar D.S."/>
        </authorList>
    </citation>
    <scope>NUCLEOTIDE SEQUENCE</scope>
    <source>
        <strain evidence="7">I ESC-2004</strain>
    </source>
</reference>
<dbReference type="PANTHER" id="PTHR45702">
    <property type="entry name" value="ADAM10/ADAM17 METALLOPEPTIDASE FAMILY MEMBER"/>
    <property type="match status" value="1"/>
</dbReference>
<evidence type="ECO:0000259" key="3">
    <source>
        <dbReference type="PROSITE" id="PS50214"/>
    </source>
</evidence>
<dbReference type="STRING" id="283909.R7V4B2"/>
<dbReference type="Pfam" id="PF00200">
    <property type="entry name" value="Disintegrin"/>
    <property type="match status" value="1"/>
</dbReference>
<proteinExistence type="predicted"/>